<dbReference type="HOGENOM" id="CLU_115403_13_3_6"/>
<dbReference type="Proteomes" id="UP000027987">
    <property type="component" value="Chromosome"/>
</dbReference>
<dbReference type="EMBL" id="CP008884">
    <property type="protein sequence ID" value="AIF46821.1"/>
    <property type="molecule type" value="Genomic_DNA"/>
</dbReference>
<dbReference type="PROSITE" id="PS50801">
    <property type="entry name" value="STAS"/>
    <property type="match status" value="1"/>
</dbReference>
<dbReference type="SUPFAM" id="SSF52091">
    <property type="entry name" value="SpoIIaa-like"/>
    <property type="match status" value="1"/>
</dbReference>
<reference evidence="2 3" key="1">
    <citation type="submission" date="2014-07" db="EMBL/GenBank/DDBJ databases">
        <title>Complete Genome Sequence of Dyella japonica Strain A8 Isolated from Malaysian Tropical Soil.</title>
        <authorList>
            <person name="Hui R.K.H."/>
            <person name="Chen J.-W."/>
            <person name="Chan K.-G."/>
            <person name="Leung F.C.C."/>
        </authorList>
    </citation>
    <scope>NUCLEOTIDE SEQUENCE [LARGE SCALE GENOMIC DNA]</scope>
    <source>
        <strain evidence="2 3">A8</strain>
    </source>
</reference>
<proteinExistence type="predicted"/>
<name>A0A075JXJ5_9GAMM</name>
<sequence>MNAVPAAVRIDEPTAGSVRVAGELTFGNAAAALQAIGAAVARDGRSVLDLSGITRSDSAGLACVLAVLAQSAERGRRLSVNHMPEGMRLLASVCEVEGLMA</sequence>
<keyword evidence="3" id="KW-1185">Reference proteome</keyword>
<feature type="domain" description="STAS" evidence="1">
    <location>
        <begin position="18"/>
        <end position="101"/>
    </location>
</feature>
<accession>A0A075JXJ5</accession>
<dbReference type="InterPro" id="IPR036513">
    <property type="entry name" value="STAS_dom_sf"/>
</dbReference>
<protein>
    <submittedName>
        <fullName evidence="2">Sulfate transporter</fullName>
    </submittedName>
</protein>
<dbReference type="STRING" id="1217721.HY57_05855"/>
<dbReference type="Gene3D" id="3.30.750.24">
    <property type="entry name" value="STAS domain"/>
    <property type="match status" value="1"/>
</dbReference>
<dbReference type="RefSeq" id="WP_019466234.1">
    <property type="nucleotide sequence ID" value="NZ_ALOY01000171.1"/>
</dbReference>
<dbReference type="OrthoDB" id="5955564at2"/>
<evidence type="ECO:0000313" key="2">
    <source>
        <dbReference type="EMBL" id="AIF46821.1"/>
    </source>
</evidence>
<dbReference type="KEGG" id="dja:HY57_05855"/>
<organism evidence="2 3">
    <name type="scientific">Dyella japonica A8</name>
    <dbReference type="NCBI Taxonomy" id="1217721"/>
    <lineage>
        <taxon>Bacteria</taxon>
        <taxon>Pseudomonadati</taxon>
        <taxon>Pseudomonadota</taxon>
        <taxon>Gammaproteobacteria</taxon>
        <taxon>Lysobacterales</taxon>
        <taxon>Rhodanobacteraceae</taxon>
        <taxon>Dyella</taxon>
    </lineage>
</organism>
<evidence type="ECO:0000259" key="1">
    <source>
        <dbReference type="PROSITE" id="PS50801"/>
    </source>
</evidence>
<gene>
    <name evidence="2" type="ORF">HY57_05855</name>
</gene>
<dbReference type="Pfam" id="PF13466">
    <property type="entry name" value="STAS_2"/>
    <property type="match status" value="1"/>
</dbReference>
<dbReference type="AlphaFoldDB" id="A0A075JXJ5"/>
<dbReference type="PATRIC" id="fig|1217721.7.peg.1224"/>
<evidence type="ECO:0000313" key="3">
    <source>
        <dbReference type="Proteomes" id="UP000027987"/>
    </source>
</evidence>
<dbReference type="InterPro" id="IPR002645">
    <property type="entry name" value="STAS_dom"/>
</dbReference>
<dbReference type="InterPro" id="IPR058548">
    <property type="entry name" value="MlaB-like_STAS"/>
</dbReference>